<comment type="caution">
    <text evidence="12">The sequence shown here is derived from an EMBL/GenBank/DDBJ whole genome shotgun (WGS) entry which is preliminary data.</text>
</comment>
<evidence type="ECO:0000256" key="1">
    <source>
        <dbReference type="ARBA" id="ARBA00004741"/>
    </source>
</evidence>
<name>A0ABT4SN28_9ACTN</name>
<dbReference type="InterPro" id="IPR001086">
    <property type="entry name" value="Preph_deHydtase"/>
</dbReference>
<keyword evidence="13" id="KW-1185">Reference proteome</keyword>
<evidence type="ECO:0000313" key="13">
    <source>
        <dbReference type="Proteomes" id="UP001144036"/>
    </source>
</evidence>
<proteinExistence type="predicted"/>
<dbReference type="PIRSF" id="PIRSF001500">
    <property type="entry name" value="Chor_mut_pdt_Ppr"/>
    <property type="match status" value="1"/>
</dbReference>
<keyword evidence="5 9" id="KW-0057">Aromatic amino acid biosynthesis</keyword>
<keyword evidence="7 9" id="KW-0456">Lyase</keyword>
<dbReference type="GO" id="GO:0004664">
    <property type="term" value="F:prephenate dehydratase activity"/>
    <property type="evidence" value="ECO:0007669"/>
    <property type="project" value="UniProtKB-EC"/>
</dbReference>
<feature type="domain" description="Prephenate dehydratase" evidence="10">
    <location>
        <begin position="3"/>
        <end position="181"/>
    </location>
</feature>
<evidence type="ECO:0000313" key="12">
    <source>
        <dbReference type="EMBL" id="MDA0638656.1"/>
    </source>
</evidence>
<dbReference type="InterPro" id="IPR008242">
    <property type="entry name" value="Chor_mutase/pphenate_deHydtase"/>
</dbReference>
<evidence type="ECO:0000256" key="3">
    <source>
        <dbReference type="ARBA" id="ARBA00021872"/>
    </source>
</evidence>
<evidence type="ECO:0000259" key="11">
    <source>
        <dbReference type="PROSITE" id="PS51671"/>
    </source>
</evidence>
<dbReference type="SUPFAM" id="SSF55021">
    <property type="entry name" value="ACT-like"/>
    <property type="match status" value="1"/>
</dbReference>
<dbReference type="PROSITE" id="PS51671">
    <property type="entry name" value="ACT"/>
    <property type="match status" value="1"/>
</dbReference>
<evidence type="ECO:0000256" key="8">
    <source>
        <dbReference type="ARBA" id="ARBA00047848"/>
    </source>
</evidence>
<dbReference type="Pfam" id="PF01842">
    <property type="entry name" value="ACT"/>
    <property type="match status" value="1"/>
</dbReference>
<evidence type="ECO:0000256" key="2">
    <source>
        <dbReference type="ARBA" id="ARBA00013147"/>
    </source>
</evidence>
<evidence type="ECO:0000259" key="10">
    <source>
        <dbReference type="PROSITE" id="PS51171"/>
    </source>
</evidence>
<dbReference type="EMBL" id="JAPNNL010000265">
    <property type="protein sequence ID" value="MDA0638656.1"/>
    <property type="molecule type" value="Genomic_DNA"/>
</dbReference>
<feature type="domain" description="ACT" evidence="11">
    <location>
        <begin position="196"/>
        <end position="273"/>
    </location>
</feature>
<dbReference type="PANTHER" id="PTHR21022:SF19">
    <property type="entry name" value="PREPHENATE DEHYDRATASE-RELATED"/>
    <property type="match status" value="1"/>
</dbReference>
<reference evidence="12" key="1">
    <citation type="submission" date="2022-11" db="EMBL/GenBank/DDBJ databases">
        <title>Nonomuraea corallina sp. nov., a new species of the genus Nonomuraea isolated from sea side sediment in Thai sea.</title>
        <authorList>
            <person name="Ngamcharungchit C."/>
            <person name="Matsumoto A."/>
            <person name="Suriyachadkun C."/>
            <person name="Panbangred W."/>
            <person name="Inahashi Y."/>
            <person name="Intra B."/>
        </authorList>
    </citation>
    <scope>NUCLEOTIDE SEQUENCE</scope>
    <source>
        <strain evidence="12">MCN248</strain>
    </source>
</reference>
<dbReference type="Pfam" id="PF00800">
    <property type="entry name" value="PDT"/>
    <property type="match status" value="1"/>
</dbReference>
<evidence type="ECO:0000256" key="4">
    <source>
        <dbReference type="ARBA" id="ARBA00022605"/>
    </source>
</evidence>
<gene>
    <name evidence="9 12" type="primary">pheA</name>
    <name evidence="12" type="ORF">OUY22_35050</name>
</gene>
<dbReference type="PANTHER" id="PTHR21022">
    <property type="entry name" value="PREPHENATE DEHYDRATASE P PROTEIN"/>
    <property type="match status" value="1"/>
</dbReference>
<dbReference type="InterPro" id="IPR002912">
    <property type="entry name" value="ACT_dom"/>
</dbReference>
<organism evidence="12 13">
    <name type="scientific">Nonomuraea corallina</name>
    <dbReference type="NCBI Taxonomy" id="2989783"/>
    <lineage>
        <taxon>Bacteria</taxon>
        <taxon>Bacillati</taxon>
        <taxon>Actinomycetota</taxon>
        <taxon>Actinomycetes</taxon>
        <taxon>Streptosporangiales</taxon>
        <taxon>Streptosporangiaceae</taxon>
        <taxon>Nonomuraea</taxon>
    </lineage>
</organism>
<dbReference type="InterPro" id="IPR045865">
    <property type="entry name" value="ACT-like_dom_sf"/>
</dbReference>
<dbReference type="PROSITE" id="PS00857">
    <property type="entry name" value="PREPHENATE_DEHYDR_1"/>
    <property type="match status" value="1"/>
</dbReference>
<dbReference type="InterPro" id="IPR018528">
    <property type="entry name" value="Preph_deHydtase_CS"/>
</dbReference>
<dbReference type="PROSITE" id="PS51171">
    <property type="entry name" value="PREPHENATE_DEHYDR_3"/>
    <property type="match status" value="1"/>
</dbReference>
<keyword evidence="4 9" id="KW-0028">Amino-acid biosynthesis</keyword>
<evidence type="ECO:0000256" key="5">
    <source>
        <dbReference type="ARBA" id="ARBA00023141"/>
    </source>
</evidence>
<dbReference type="SUPFAM" id="SSF53850">
    <property type="entry name" value="Periplasmic binding protein-like II"/>
    <property type="match status" value="1"/>
</dbReference>
<accession>A0ABT4SN28</accession>
<dbReference type="Proteomes" id="UP001144036">
    <property type="component" value="Unassembled WGS sequence"/>
</dbReference>
<sequence>MSRIAYLGPEGTFTEEALRLLEPGAERLPSATVTAALNAVRSGEADAAVVPLENSLEGGITTTLDEFAWGEPLLITAELLLPVRFSLLVRPDTGLAHIKRVYTHPAAITQCRGFLNRELADAVVVSAPSTAAAAQEVSLPGSPYDAAIAARIAGEHYGLVELLDDIGDRSDTVTRFVRVTRPGPLPEPTGSDRTTLVVFLADDHPGALLEMLTEFSVRGVNLSRIESRPTGQGIGRYFFHFDLEGHVADARVGEAIAGLHRICGEVRFLGSYPRADGMAPSIKRGMADPDFAGAQEWLTRIRAGRV</sequence>
<dbReference type="Gene3D" id="3.30.70.260">
    <property type="match status" value="1"/>
</dbReference>
<evidence type="ECO:0000256" key="6">
    <source>
        <dbReference type="ARBA" id="ARBA00023222"/>
    </source>
</evidence>
<dbReference type="CDD" id="cd13632">
    <property type="entry name" value="PBP2_Aa-PDT_like"/>
    <property type="match status" value="1"/>
</dbReference>
<dbReference type="NCBIfam" id="NF008865">
    <property type="entry name" value="PRK11898.1"/>
    <property type="match status" value="1"/>
</dbReference>
<protein>
    <recommendedName>
        <fullName evidence="3 9">Prephenate dehydratase</fullName>
        <shortName evidence="9">PDT</shortName>
        <ecNumber evidence="2 9">4.2.1.51</ecNumber>
    </recommendedName>
</protein>
<dbReference type="RefSeq" id="WP_270159606.1">
    <property type="nucleotide sequence ID" value="NZ_JAPNNL010000265.1"/>
</dbReference>
<evidence type="ECO:0000256" key="7">
    <source>
        <dbReference type="ARBA" id="ARBA00023239"/>
    </source>
</evidence>
<keyword evidence="6 9" id="KW-0584">Phenylalanine biosynthesis</keyword>
<dbReference type="Gene3D" id="3.40.190.10">
    <property type="entry name" value="Periplasmic binding protein-like II"/>
    <property type="match status" value="2"/>
</dbReference>
<dbReference type="EC" id="4.2.1.51" evidence="2 9"/>
<dbReference type="PROSITE" id="PS00858">
    <property type="entry name" value="PREPHENATE_DEHYDR_2"/>
    <property type="match status" value="1"/>
</dbReference>
<comment type="catalytic activity">
    <reaction evidence="8 9">
        <text>prephenate + H(+) = 3-phenylpyruvate + CO2 + H2O</text>
        <dbReference type="Rhea" id="RHEA:21648"/>
        <dbReference type="ChEBI" id="CHEBI:15377"/>
        <dbReference type="ChEBI" id="CHEBI:15378"/>
        <dbReference type="ChEBI" id="CHEBI:16526"/>
        <dbReference type="ChEBI" id="CHEBI:18005"/>
        <dbReference type="ChEBI" id="CHEBI:29934"/>
        <dbReference type="EC" id="4.2.1.51"/>
    </reaction>
</comment>
<evidence type="ECO:0000256" key="9">
    <source>
        <dbReference type="RuleBase" id="RU361254"/>
    </source>
</evidence>
<dbReference type="CDD" id="cd04905">
    <property type="entry name" value="ACT_CM-PDT"/>
    <property type="match status" value="1"/>
</dbReference>
<comment type="pathway">
    <text evidence="1 9">Amino-acid biosynthesis; L-phenylalanine biosynthesis; phenylpyruvate from prephenate: step 1/1.</text>
</comment>